<evidence type="ECO:0000313" key="3">
    <source>
        <dbReference type="Proteomes" id="UP000789759"/>
    </source>
</evidence>
<name>A0A9N9K2U5_9GLOM</name>
<protein>
    <submittedName>
        <fullName evidence="2">19081_t:CDS:1</fullName>
    </submittedName>
</protein>
<comment type="caution">
    <text evidence="2">The sequence shown here is derived from an EMBL/GenBank/DDBJ whole genome shotgun (WGS) entry which is preliminary data.</text>
</comment>
<evidence type="ECO:0000256" key="1">
    <source>
        <dbReference type="SAM" id="MobiDB-lite"/>
    </source>
</evidence>
<dbReference type="Proteomes" id="UP000789759">
    <property type="component" value="Unassembled WGS sequence"/>
</dbReference>
<feature type="compositionally biased region" description="Basic and acidic residues" evidence="1">
    <location>
        <begin position="15"/>
        <end position="25"/>
    </location>
</feature>
<feature type="compositionally biased region" description="Polar residues" evidence="1">
    <location>
        <begin position="1"/>
        <end position="13"/>
    </location>
</feature>
<dbReference type="AlphaFoldDB" id="A0A9N9K2U5"/>
<dbReference type="EMBL" id="CAJVQA010036970">
    <property type="protein sequence ID" value="CAG8809247.1"/>
    <property type="molecule type" value="Genomic_DNA"/>
</dbReference>
<accession>A0A9N9K2U5</accession>
<feature type="region of interest" description="Disordered" evidence="1">
    <location>
        <begin position="1"/>
        <end position="25"/>
    </location>
</feature>
<proteinExistence type="predicted"/>
<dbReference type="OrthoDB" id="9974421at2759"/>
<reference evidence="2" key="1">
    <citation type="submission" date="2021-06" db="EMBL/GenBank/DDBJ databases">
        <authorList>
            <person name="Kallberg Y."/>
            <person name="Tangrot J."/>
            <person name="Rosling A."/>
        </authorList>
    </citation>
    <scope>NUCLEOTIDE SEQUENCE</scope>
    <source>
        <strain evidence="2">FL966</strain>
    </source>
</reference>
<keyword evidence="3" id="KW-1185">Reference proteome</keyword>
<evidence type="ECO:0000313" key="2">
    <source>
        <dbReference type="EMBL" id="CAG8809247.1"/>
    </source>
</evidence>
<feature type="non-terminal residue" evidence="2">
    <location>
        <position position="1"/>
    </location>
</feature>
<organism evidence="2 3">
    <name type="scientific">Cetraspora pellucida</name>
    <dbReference type="NCBI Taxonomy" id="1433469"/>
    <lineage>
        <taxon>Eukaryota</taxon>
        <taxon>Fungi</taxon>
        <taxon>Fungi incertae sedis</taxon>
        <taxon>Mucoromycota</taxon>
        <taxon>Glomeromycotina</taxon>
        <taxon>Glomeromycetes</taxon>
        <taxon>Diversisporales</taxon>
        <taxon>Gigasporaceae</taxon>
        <taxon>Cetraspora</taxon>
    </lineage>
</organism>
<sequence length="48" mass="5502">RINNTGVKQQRSTLMHKDSTGVNDRSKNTTLMNYIPDALNHDVKYLVN</sequence>
<gene>
    <name evidence="2" type="ORF">CPELLU_LOCUS18460</name>
</gene>